<comment type="caution">
    <text evidence="1">The sequence shown here is derived from an EMBL/GenBank/DDBJ whole genome shotgun (WGS) entry which is preliminary data.</text>
</comment>
<dbReference type="Proteomes" id="UP001500886">
    <property type="component" value="Unassembled WGS sequence"/>
</dbReference>
<evidence type="ECO:0008006" key="3">
    <source>
        <dbReference type="Google" id="ProtNLM"/>
    </source>
</evidence>
<evidence type="ECO:0000313" key="1">
    <source>
        <dbReference type="EMBL" id="GAA2720599.1"/>
    </source>
</evidence>
<organism evidence="1 2">
    <name type="scientific">Streptomyces luteosporeus</name>
    <dbReference type="NCBI Taxonomy" id="173856"/>
    <lineage>
        <taxon>Bacteria</taxon>
        <taxon>Bacillati</taxon>
        <taxon>Actinomycetota</taxon>
        <taxon>Actinomycetes</taxon>
        <taxon>Kitasatosporales</taxon>
        <taxon>Streptomycetaceae</taxon>
        <taxon>Streptomyces</taxon>
    </lineage>
</organism>
<accession>A0ABN3TXN5</accession>
<gene>
    <name evidence="1" type="ORF">GCM10010315_41380</name>
</gene>
<protein>
    <recommendedName>
        <fullName evidence="3">Secreted protein</fullName>
    </recommendedName>
</protein>
<proteinExistence type="predicted"/>
<dbReference type="EMBL" id="BAAASL010000015">
    <property type="protein sequence ID" value="GAA2720599.1"/>
    <property type="molecule type" value="Genomic_DNA"/>
</dbReference>
<evidence type="ECO:0000313" key="2">
    <source>
        <dbReference type="Proteomes" id="UP001500886"/>
    </source>
</evidence>
<keyword evidence="2" id="KW-1185">Reference proteome</keyword>
<reference evidence="1 2" key="1">
    <citation type="journal article" date="2019" name="Int. J. Syst. Evol. Microbiol.">
        <title>The Global Catalogue of Microorganisms (GCM) 10K type strain sequencing project: providing services to taxonomists for standard genome sequencing and annotation.</title>
        <authorList>
            <consortium name="The Broad Institute Genomics Platform"/>
            <consortium name="The Broad Institute Genome Sequencing Center for Infectious Disease"/>
            <person name="Wu L."/>
            <person name="Ma J."/>
        </authorList>
    </citation>
    <scope>NUCLEOTIDE SEQUENCE [LARGE SCALE GENOMIC DNA]</scope>
    <source>
        <strain evidence="1 2">JCM 4542</strain>
    </source>
</reference>
<sequence>MTVAAFACALACAAAKARSAVTSSERGGIRHSLVLQVTEAVRLPWPRMRTVQALPGVRWVEDSL</sequence>
<name>A0ABN3TXN5_9ACTN</name>